<organism evidence="1 2">
    <name type="scientific">Coniosporium uncinatum</name>
    <dbReference type="NCBI Taxonomy" id="93489"/>
    <lineage>
        <taxon>Eukaryota</taxon>
        <taxon>Fungi</taxon>
        <taxon>Dikarya</taxon>
        <taxon>Ascomycota</taxon>
        <taxon>Pezizomycotina</taxon>
        <taxon>Dothideomycetes</taxon>
        <taxon>Dothideomycetes incertae sedis</taxon>
        <taxon>Coniosporium</taxon>
    </lineage>
</organism>
<dbReference type="EMBL" id="JAWDJW010000062">
    <property type="protein sequence ID" value="KAK3081802.1"/>
    <property type="molecule type" value="Genomic_DNA"/>
</dbReference>
<evidence type="ECO:0000313" key="1">
    <source>
        <dbReference type="EMBL" id="KAK3081802.1"/>
    </source>
</evidence>
<proteinExistence type="predicted"/>
<accession>A0ACC3DYY3</accession>
<reference evidence="1" key="1">
    <citation type="submission" date="2024-09" db="EMBL/GenBank/DDBJ databases">
        <title>Black Yeasts Isolated from many extreme environments.</title>
        <authorList>
            <person name="Coleine C."/>
            <person name="Stajich J.E."/>
            <person name="Selbmann L."/>
        </authorList>
    </citation>
    <scope>NUCLEOTIDE SEQUENCE</scope>
    <source>
        <strain evidence="1">CCFEE 5737</strain>
    </source>
</reference>
<protein>
    <submittedName>
        <fullName evidence="1">Uncharacterized protein</fullName>
    </submittedName>
</protein>
<gene>
    <name evidence="1" type="ORF">LTS18_002375</name>
</gene>
<sequence length="108" mass="12355">MWGNSRLLGLFAGLNTSGALLVWLLVPGTEKAADLEQMYYIYAVRTRKHVRYQLTEVLPWVLGLKEKLLPMHLWISNQIQGEPDGQELDTVHSEDEEEEEDPQPAAHE</sequence>
<name>A0ACC3DYY3_9PEZI</name>
<keyword evidence="2" id="KW-1185">Reference proteome</keyword>
<comment type="caution">
    <text evidence="1">The sequence shown here is derived from an EMBL/GenBank/DDBJ whole genome shotgun (WGS) entry which is preliminary data.</text>
</comment>
<dbReference type="Proteomes" id="UP001186974">
    <property type="component" value="Unassembled WGS sequence"/>
</dbReference>
<evidence type="ECO:0000313" key="2">
    <source>
        <dbReference type="Proteomes" id="UP001186974"/>
    </source>
</evidence>